<gene>
    <name evidence="3" type="ORF">Psi01_40530</name>
</gene>
<reference evidence="3 4" key="1">
    <citation type="submission" date="2021-01" db="EMBL/GenBank/DDBJ databases">
        <title>Whole genome shotgun sequence of Planobispora siamensis NBRC 107568.</title>
        <authorList>
            <person name="Komaki H."/>
            <person name="Tamura T."/>
        </authorList>
    </citation>
    <scope>NUCLEOTIDE SEQUENCE [LARGE SCALE GENOMIC DNA]</scope>
    <source>
        <strain evidence="3 4">NBRC 107568</strain>
    </source>
</reference>
<feature type="transmembrane region" description="Helical" evidence="2">
    <location>
        <begin position="168"/>
        <end position="192"/>
    </location>
</feature>
<protein>
    <submittedName>
        <fullName evidence="3">Uncharacterized protein</fullName>
    </submittedName>
</protein>
<dbReference type="EMBL" id="BOOJ01000032">
    <property type="protein sequence ID" value="GIH93423.1"/>
    <property type="molecule type" value="Genomic_DNA"/>
</dbReference>
<feature type="compositionally biased region" description="Basic residues" evidence="1">
    <location>
        <begin position="1"/>
        <end position="16"/>
    </location>
</feature>
<keyword evidence="4" id="KW-1185">Reference proteome</keyword>
<evidence type="ECO:0000313" key="4">
    <source>
        <dbReference type="Proteomes" id="UP000619788"/>
    </source>
</evidence>
<keyword evidence="2" id="KW-1133">Transmembrane helix</keyword>
<evidence type="ECO:0000313" key="3">
    <source>
        <dbReference type="EMBL" id="GIH93423.1"/>
    </source>
</evidence>
<keyword evidence="2" id="KW-0812">Transmembrane</keyword>
<feature type="transmembrane region" description="Helical" evidence="2">
    <location>
        <begin position="142"/>
        <end position="162"/>
    </location>
</feature>
<dbReference type="AlphaFoldDB" id="A0A8J3WL41"/>
<keyword evidence="2" id="KW-0472">Membrane</keyword>
<comment type="caution">
    <text evidence="3">The sequence shown here is derived from an EMBL/GenBank/DDBJ whole genome shotgun (WGS) entry which is preliminary data.</text>
</comment>
<dbReference type="RefSeq" id="WP_204065579.1">
    <property type="nucleotide sequence ID" value="NZ_BOOJ01000032.1"/>
</dbReference>
<feature type="region of interest" description="Disordered" evidence="1">
    <location>
        <begin position="1"/>
        <end position="23"/>
    </location>
</feature>
<name>A0A8J3WL41_9ACTN</name>
<organism evidence="3 4">
    <name type="scientific">Planobispora siamensis</name>
    <dbReference type="NCBI Taxonomy" id="936338"/>
    <lineage>
        <taxon>Bacteria</taxon>
        <taxon>Bacillati</taxon>
        <taxon>Actinomycetota</taxon>
        <taxon>Actinomycetes</taxon>
        <taxon>Streptosporangiales</taxon>
        <taxon>Streptosporangiaceae</taxon>
        <taxon>Planobispora</taxon>
    </lineage>
</organism>
<evidence type="ECO:0000256" key="1">
    <source>
        <dbReference type="SAM" id="MobiDB-lite"/>
    </source>
</evidence>
<proteinExistence type="predicted"/>
<evidence type="ECO:0000256" key="2">
    <source>
        <dbReference type="SAM" id="Phobius"/>
    </source>
</evidence>
<accession>A0A8J3WL41</accession>
<dbReference type="Proteomes" id="UP000619788">
    <property type="component" value="Unassembled WGS sequence"/>
</dbReference>
<sequence length="195" mass="21080">MSRSRRPRTARPKRPAAGRARRDGTSVESLLKTVLYVIFVLTPSVGWTTAATVQVAPDIRLAIDESAATGTVTVLECGYRKYAGSSREWRYCEGDFVYDATGEEVRVMAYGRADPDDVYAARINAERDEAALRGVKGVLAPLTRAFVGVILLGVTLMGLVFFSSLERWWPFMPVAGAVAVTGVVGTIASMIASNT</sequence>